<name>A0AAW2EGU6_9HYME</name>
<reference evidence="1 2" key="1">
    <citation type="submission" date="2023-03" db="EMBL/GenBank/DDBJ databases">
        <title>High recombination rates correlate with genetic variation in Cardiocondyla obscurior ants.</title>
        <authorList>
            <person name="Errbii M."/>
        </authorList>
    </citation>
    <scope>NUCLEOTIDE SEQUENCE [LARGE SCALE GENOMIC DNA]</scope>
    <source>
        <strain evidence="1">Alpha-2009</strain>
        <tissue evidence="1">Whole body</tissue>
    </source>
</reference>
<comment type="caution">
    <text evidence="1">The sequence shown here is derived from an EMBL/GenBank/DDBJ whole genome shotgun (WGS) entry which is preliminary data.</text>
</comment>
<proteinExistence type="predicted"/>
<sequence length="140" mass="15863">MNCFRARFFHSPILKSKPPARDCTVMRHPLLIAHVISGQVEGNLCTASNASPPACDFDRQFEKSLARIDNVRSLAQVTWHRVCKNVRIVSVVTSSSDSTCSSHRRLVWPSKFFSMRRVIISPHDSVGEPIDFKTRKCFCT</sequence>
<dbReference type="AlphaFoldDB" id="A0AAW2EGU6"/>
<gene>
    <name evidence="1" type="ORF">PUN28_017993</name>
</gene>
<accession>A0AAW2EGU6</accession>
<evidence type="ECO:0000313" key="2">
    <source>
        <dbReference type="Proteomes" id="UP001430953"/>
    </source>
</evidence>
<dbReference type="EMBL" id="JADYXP020000022">
    <property type="protein sequence ID" value="KAL0102422.1"/>
    <property type="molecule type" value="Genomic_DNA"/>
</dbReference>
<keyword evidence="2" id="KW-1185">Reference proteome</keyword>
<dbReference type="Proteomes" id="UP001430953">
    <property type="component" value="Unassembled WGS sequence"/>
</dbReference>
<organism evidence="1 2">
    <name type="scientific">Cardiocondyla obscurior</name>
    <dbReference type="NCBI Taxonomy" id="286306"/>
    <lineage>
        <taxon>Eukaryota</taxon>
        <taxon>Metazoa</taxon>
        <taxon>Ecdysozoa</taxon>
        <taxon>Arthropoda</taxon>
        <taxon>Hexapoda</taxon>
        <taxon>Insecta</taxon>
        <taxon>Pterygota</taxon>
        <taxon>Neoptera</taxon>
        <taxon>Endopterygota</taxon>
        <taxon>Hymenoptera</taxon>
        <taxon>Apocrita</taxon>
        <taxon>Aculeata</taxon>
        <taxon>Formicoidea</taxon>
        <taxon>Formicidae</taxon>
        <taxon>Myrmicinae</taxon>
        <taxon>Cardiocondyla</taxon>
    </lineage>
</organism>
<protein>
    <submittedName>
        <fullName evidence="1">Uncharacterized protein</fullName>
    </submittedName>
</protein>
<evidence type="ECO:0000313" key="1">
    <source>
        <dbReference type="EMBL" id="KAL0102422.1"/>
    </source>
</evidence>